<keyword evidence="1" id="KW-0808">Transferase</keyword>
<protein>
    <recommendedName>
        <fullName evidence="2">Adenylyltransferase AadA C-terminal domain-containing protein</fullName>
    </recommendedName>
</protein>
<organism evidence="3 4">
    <name type="scientific">Micromonospora qiuiae</name>
    <dbReference type="NCBI Taxonomy" id="502268"/>
    <lineage>
        <taxon>Bacteria</taxon>
        <taxon>Bacillati</taxon>
        <taxon>Actinomycetota</taxon>
        <taxon>Actinomycetes</taxon>
        <taxon>Micromonosporales</taxon>
        <taxon>Micromonosporaceae</taxon>
        <taxon>Micromonospora</taxon>
    </lineage>
</organism>
<comment type="caution">
    <text evidence="3">The sequence shown here is derived from an EMBL/GenBank/DDBJ whole genome shotgun (WGS) entry which is preliminary data.</text>
</comment>
<dbReference type="InterPro" id="IPR025184">
    <property type="entry name" value="AadA_C"/>
</dbReference>
<proteinExistence type="predicted"/>
<name>A0ABQ4JBX3_9ACTN</name>
<keyword evidence="4" id="KW-1185">Reference proteome</keyword>
<evidence type="ECO:0000313" key="4">
    <source>
        <dbReference type="Proteomes" id="UP000653076"/>
    </source>
</evidence>
<dbReference type="EMBL" id="BOPC01000036">
    <property type="protein sequence ID" value="GIJ27649.1"/>
    <property type="molecule type" value="Genomic_DNA"/>
</dbReference>
<evidence type="ECO:0000313" key="3">
    <source>
        <dbReference type="EMBL" id="GIJ27649.1"/>
    </source>
</evidence>
<accession>A0ABQ4JBX3</accession>
<dbReference type="Pfam" id="PF13427">
    <property type="entry name" value="AadA_C"/>
    <property type="match status" value="1"/>
</dbReference>
<evidence type="ECO:0000259" key="2">
    <source>
        <dbReference type="Pfam" id="PF13427"/>
    </source>
</evidence>
<evidence type="ECO:0000256" key="1">
    <source>
        <dbReference type="ARBA" id="ARBA00022679"/>
    </source>
</evidence>
<sequence length="202" mass="21906">MRAPGRRPLHVVRQAEVGTASGIDLHVVTSQVARAPDRAPALEAHIGRYDGSSVAFEAERQVAGYPDLLPELSMARADGRALRGAAPHDVIAPVPADPIIDRGGHWLLTWRSRTDDTEDAAFMVLTACRIWHFAVERVHSSKAQAARWALGRQPGLSAIRQAVQQYEHDPASNLDDQGIAELLDTVLHETTPHSDSPAAGTR</sequence>
<reference evidence="3 4" key="1">
    <citation type="submission" date="2021-01" db="EMBL/GenBank/DDBJ databases">
        <title>Whole genome shotgun sequence of Verrucosispora qiuiae NBRC 106684.</title>
        <authorList>
            <person name="Komaki H."/>
            <person name="Tamura T."/>
        </authorList>
    </citation>
    <scope>NUCLEOTIDE SEQUENCE [LARGE SCALE GENOMIC DNA]</scope>
    <source>
        <strain evidence="3 4">NBRC 106684</strain>
    </source>
</reference>
<feature type="domain" description="Adenylyltransferase AadA C-terminal" evidence="2">
    <location>
        <begin position="90"/>
        <end position="185"/>
    </location>
</feature>
<dbReference type="Proteomes" id="UP000653076">
    <property type="component" value="Unassembled WGS sequence"/>
</dbReference>
<gene>
    <name evidence="3" type="ORF">Vqi01_28110</name>
</gene>